<feature type="chain" id="PRO_5045444250" description="Secreted protein" evidence="1">
    <location>
        <begin position="25"/>
        <end position="121"/>
    </location>
</feature>
<dbReference type="RefSeq" id="WP_218252874.1">
    <property type="nucleotide sequence ID" value="NZ_JABXWD010000220.1"/>
</dbReference>
<dbReference type="EMBL" id="JABXWD010000220">
    <property type="protein sequence ID" value="MBV6342252.1"/>
    <property type="molecule type" value="Genomic_DNA"/>
</dbReference>
<feature type="signal peptide" evidence="1">
    <location>
        <begin position="1"/>
        <end position="24"/>
    </location>
</feature>
<dbReference type="Proteomes" id="UP001196980">
    <property type="component" value="Unassembled WGS sequence"/>
</dbReference>
<proteinExistence type="predicted"/>
<evidence type="ECO:0000313" key="2">
    <source>
        <dbReference type="EMBL" id="MBV6342252.1"/>
    </source>
</evidence>
<keyword evidence="3" id="KW-1185">Reference proteome</keyword>
<evidence type="ECO:0000313" key="3">
    <source>
        <dbReference type="Proteomes" id="UP001196980"/>
    </source>
</evidence>
<name>A0ABS6S073_9BACT</name>
<reference evidence="2 3" key="1">
    <citation type="journal article" date="2020" name="J Geophys Res Biogeosci">
        <title>Magnetotaxis as an Adaptation to Enable Bacterial Shuttling of Microbial Sulfur and Sulfur Cycling Across Aquatic Oxic#Anoxic Interfaces.</title>
        <authorList>
            <person name="Li J."/>
            <person name="Liu P."/>
            <person name="Wang J."/>
            <person name="Roberts A.P."/>
            <person name="Pan Y."/>
        </authorList>
    </citation>
    <scope>NUCLEOTIDE SEQUENCE [LARGE SCALE GENOMIC DNA]</scope>
    <source>
        <strain evidence="2 3">MYR-1_YQ</strain>
    </source>
</reference>
<sequence length="121" mass="13488">MKRFFMLVLLPTLLTLTIAQQAHSANTENYRSPMGTNLGTFDYWADGWVFADAFVKSSPWVSSLCSGGWDNGPAITTDSNGWVSSLDVDLMYFNTCLYGHERILSGRGICHLVGRRWSLCA</sequence>
<evidence type="ECO:0000256" key="1">
    <source>
        <dbReference type="SAM" id="SignalP"/>
    </source>
</evidence>
<gene>
    <name evidence="2" type="ORF">HWQ67_11705</name>
</gene>
<comment type="caution">
    <text evidence="2">The sequence shown here is derived from an EMBL/GenBank/DDBJ whole genome shotgun (WGS) entry which is preliminary data.</text>
</comment>
<keyword evidence="1" id="KW-0732">Signal</keyword>
<protein>
    <recommendedName>
        <fullName evidence="4">Secreted protein</fullName>
    </recommendedName>
</protein>
<evidence type="ECO:0008006" key="4">
    <source>
        <dbReference type="Google" id="ProtNLM"/>
    </source>
</evidence>
<accession>A0ABS6S073</accession>
<organism evidence="2 3">
    <name type="scientific">Candidatus Magnetobacterium casense</name>
    <dbReference type="NCBI Taxonomy" id="1455061"/>
    <lineage>
        <taxon>Bacteria</taxon>
        <taxon>Pseudomonadati</taxon>
        <taxon>Nitrospirota</taxon>
        <taxon>Thermodesulfovibrionia</taxon>
        <taxon>Thermodesulfovibrionales</taxon>
        <taxon>Candidatus Magnetobacteriaceae</taxon>
        <taxon>Candidatus Magnetobacterium</taxon>
    </lineage>
</organism>